<dbReference type="GO" id="GO:0015645">
    <property type="term" value="F:fatty acid ligase activity"/>
    <property type="evidence" value="ECO:0007669"/>
    <property type="project" value="TreeGrafter"/>
</dbReference>
<dbReference type="Pfam" id="PF00501">
    <property type="entry name" value="AMP-binding"/>
    <property type="match status" value="1"/>
</dbReference>
<keyword evidence="3" id="KW-0547">Nucleotide-binding</keyword>
<reference evidence="5 6" key="1">
    <citation type="submission" date="2014-07" db="EMBL/GenBank/DDBJ databases">
        <authorList>
            <person name="Zhang J.E."/>
            <person name="Yang H."/>
            <person name="Guo J."/>
            <person name="Deng Z."/>
            <person name="Luo H."/>
            <person name="Luo M."/>
            <person name="Zhao B."/>
        </authorList>
    </citation>
    <scope>NUCLEOTIDE SEQUENCE [LARGE SCALE GENOMIC DNA]</scope>
    <source>
        <strain evidence="5 6">1CP</strain>
    </source>
</reference>
<dbReference type="SUPFAM" id="SSF56801">
    <property type="entry name" value="Acetyl-CoA synthetase-like"/>
    <property type="match status" value="1"/>
</dbReference>
<evidence type="ECO:0000256" key="3">
    <source>
        <dbReference type="ARBA" id="ARBA00022741"/>
    </source>
</evidence>
<keyword evidence="4" id="KW-0067">ATP-binding</keyword>
<keyword evidence="2 5" id="KW-0436">Ligase</keyword>
<evidence type="ECO:0000256" key="2">
    <source>
        <dbReference type="ARBA" id="ARBA00022598"/>
    </source>
</evidence>
<dbReference type="InterPro" id="IPR020845">
    <property type="entry name" value="AMP-binding_CS"/>
</dbReference>
<protein>
    <submittedName>
        <fullName evidence="5">Acetate-CoA ligase</fullName>
        <ecNumber evidence="5">6.2.1.1</ecNumber>
    </submittedName>
</protein>
<dbReference type="GO" id="GO:0006633">
    <property type="term" value="P:fatty acid biosynthetic process"/>
    <property type="evidence" value="ECO:0007669"/>
    <property type="project" value="TreeGrafter"/>
</dbReference>
<evidence type="ECO:0000256" key="1">
    <source>
        <dbReference type="ARBA" id="ARBA00006432"/>
    </source>
</evidence>
<dbReference type="PROSITE" id="PS00455">
    <property type="entry name" value="AMP_BINDING"/>
    <property type="match status" value="1"/>
</dbReference>
<dbReference type="PANTHER" id="PTHR43605">
    <property type="entry name" value="ACYL-COENZYME A SYNTHETASE"/>
    <property type="match status" value="1"/>
</dbReference>
<accession>A0A1B1KB98</accession>
<evidence type="ECO:0000313" key="6">
    <source>
        <dbReference type="Proteomes" id="UP000186108"/>
    </source>
</evidence>
<evidence type="ECO:0000256" key="4">
    <source>
        <dbReference type="ARBA" id="ARBA00022840"/>
    </source>
</evidence>
<dbReference type="InterPro" id="IPR045851">
    <property type="entry name" value="AMP-bd_C_sf"/>
</dbReference>
<organism evidence="5 6">
    <name type="scientific">Rhodococcus opacus</name>
    <name type="common">Nocardia opaca</name>
    <dbReference type="NCBI Taxonomy" id="37919"/>
    <lineage>
        <taxon>Bacteria</taxon>
        <taxon>Bacillati</taxon>
        <taxon>Actinomycetota</taxon>
        <taxon>Actinomycetes</taxon>
        <taxon>Mycobacteriales</taxon>
        <taxon>Nocardiaceae</taxon>
        <taxon>Rhodococcus</taxon>
    </lineage>
</organism>
<dbReference type="Gene3D" id="3.40.50.12780">
    <property type="entry name" value="N-terminal domain of ligase-like"/>
    <property type="match status" value="1"/>
</dbReference>
<dbReference type="Pfam" id="PF13193">
    <property type="entry name" value="AMP-binding_C"/>
    <property type="match status" value="1"/>
</dbReference>
<dbReference type="Gene3D" id="3.30.300.30">
    <property type="match status" value="1"/>
</dbReference>
<proteinExistence type="inferred from homology"/>
<dbReference type="RefSeq" id="WP_005570543.1">
    <property type="nucleotide sequence ID" value="NZ_CAJUXZ010000001.1"/>
</dbReference>
<dbReference type="InterPro" id="IPR051087">
    <property type="entry name" value="Mitochondrial_ACSM"/>
</dbReference>
<dbReference type="EC" id="6.2.1.1" evidence="5"/>
<dbReference type="PANTHER" id="PTHR43605:SF10">
    <property type="entry name" value="ACYL-COA SYNTHETASE MEDIUM CHAIN FAMILY MEMBER 3"/>
    <property type="match status" value="1"/>
</dbReference>
<name>A0A1B1KB98_RHOOP</name>
<dbReference type="InterPro" id="IPR042099">
    <property type="entry name" value="ANL_N_sf"/>
</dbReference>
<dbReference type="GO" id="GO:0004321">
    <property type="term" value="F:fatty-acyl-CoA synthase activity"/>
    <property type="evidence" value="ECO:0007669"/>
    <property type="project" value="TreeGrafter"/>
</dbReference>
<evidence type="ECO:0000313" key="5">
    <source>
        <dbReference type="EMBL" id="ANS29841.1"/>
    </source>
</evidence>
<dbReference type="GO" id="GO:0006637">
    <property type="term" value="P:acyl-CoA metabolic process"/>
    <property type="evidence" value="ECO:0007669"/>
    <property type="project" value="TreeGrafter"/>
</dbReference>
<dbReference type="PATRIC" id="fig|37919.13.peg.5440"/>
<gene>
    <name evidence="5" type="primary">acsA3</name>
    <name evidence="5" type="ORF">R1CP_25945</name>
</gene>
<dbReference type="InterPro" id="IPR000873">
    <property type="entry name" value="AMP-dep_synth/lig_dom"/>
</dbReference>
<dbReference type="GO" id="GO:0003987">
    <property type="term" value="F:acetate-CoA ligase activity"/>
    <property type="evidence" value="ECO:0007669"/>
    <property type="project" value="UniProtKB-EC"/>
</dbReference>
<dbReference type="Proteomes" id="UP000186108">
    <property type="component" value="Chromosome"/>
</dbReference>
<comment type="similarity">
    <text evidence="1">Belongs to the ATP-dependent AMP-binding enzyme family.</text>
</comment>
<dbReference type="EMBL" id="CP009111">
    <property type="protein sequence ID" value="ANS29841.1"/>
    <property type="molecule type" value="Genomic_DNA"/>
</dbReference>
<dbReference type="InterPro" id="IPR025110">
    <property type="entry name" value="AMP-bd_C"/>
</dbReference>
<dbReference type="GO" id="GO:0005524">
    <property type="term" value="F:ATP binding"/>
    <property type="evidence" value="ECO:0007669"/>
    <property type="project" value="UniProtKB-KW"/>
</dbReference>
<sequence length="555" mass="58931">MSPDRLASSALAGAWQDIESLLDRDPFGGDFNTAHEICTRYAADPNRVALTVRHEDGSADRWTYRELDRLAAKAARVFARAGLKRGDRVGGLLSRQVESWITALAAWRSGLVYVPLFGGFAPDAIGLRLDAAGVRAVVVDQRYRPALAAAQATHGLDPAVFVVGDVAAGTDDRSFWTEVDRADADGPLATTALGDTATLLFTSGTSGTPKACTMTHATFVSVMPYAKAVLGATRDSVVFSTSDPAWAFGLYSTGAAVMALGVPRVMYSGKFVPEAWHRVIREEKATILTTAPAALRRLTTTFAQEGVPPTLRTVAAAGEPLTAAVAADWASTGAPAVRNGYGLSEVGMLLGDTQGTETRSGPGWMSATIPGFDTFLADRDGQPVADGQPGLIAVRKPRHQMSSGYENTPDLWADRWRGDVFLTEDRAVTDPQGRWQILGRDDDMIIASGHNISPVEVENALLQHPAVADAAAVAYDDPIRGGVVRAVVVRADTRAGDGDLVTQLTHLVAQRVGPYAAPKVVDFRPDLPRTEVGKLRRAAVRELPITSAGATACAH</sequence>
<dbReference type="AlphaFoldDB" id="A0A1B1KB98"/>